<feature type="region of interest" description="Disordered" evidence="1">
    <location>
        <begin position="64"/>
        <end position="94"/>
    </location>
</feature>
<dbReference type="OrthoDB" id="5194016at2"/>
<evidence type="ECO:0000313" key="3">
    <source>
        <dbReference type="Proteomes" id="UP000278440"/>
    </source>
</evidence>
<accession>A0A495XV41</accession>
<protein>
    <submittedName>
        <fullName evidence="2">Uncharacterized protein</fullName>
    </submittedName>
</protein>
<dbReference type="Proteomes" id="UP000278440">
    <property type="component" value="Unassembled WGS sequence"/>
</dbReference>
<comment type="caution">
    <text evidence="2">The sequence shown here is derived from an EMBL/GenBank/DDBJ whole genome shotgun (WGS) entry which is preliminary data.</text>
</comment>
<feature type="compositionally biased region" description="Gly residues" evidence="1">
    <location>
        <begin position="80"/>
        <end position="89"/>
    </location>
</feature>
<organism evidence="2 3">
    <name type="scientific">Terracoccus luteus</name>
    <dbReference type="NCBI Taxonomy" id="53356"/>
    <lineage>
        <taxon>Bacteria</taxon>
        <taxon>Bacillati</taxon>
        <taxon>Actinomycetota</taxon>
        <taxon>Actinomycetes</taxon>
        <taxon>Micrococcales</taxon>
        <taxon>Intrasporangiaceae</taxon>
        <taxon>Terracoccus</taxon>
    </lineage>
</organism>
<dbReference type="AlphaFoldDB" id="A0A495XV41"/>
<gene>
    <name evidence="2" type="ORF">DFJ68_0371</name>
</gene>
<reference evidence="2 3" key="1">
    <citation type="submission" date="2018-10" db="EMBL/GenBank/DDBJ databases">
        <title>Sequencing the genomes of 1000 actinobacteria strains.</title>
        <authorList>
            <person name="Klenk H.-P."/>
        </authorList>
    </citation>
    <scope>NUCLEOTIDE SEQUENCE [LARGE SCALE GENOMIC DNA]</scope>
    <source>
        <strain evidence="2 3">DSM 44267</strain>
    </source>
</reference>
<name>A0A495XV41_9MICO</name>
<evidence type="ECO:0000256" key="1">
    <source>
        <dbReference type="SAM" id="MobiDB-lite"/>
    </source>
</evidence>
<proteinExistence type="predicted"/>
<dbReference type="RefSeq" id="WP_121030560.1">
    <property type="nucleotide sequence ID" value="NZ_RBXT01000001.1"/>
</dbReference>
<feature type="region of interest" description="Disordered" evidence="1">
    <location>
        <begin position="1"/>
        <end position="26"/>
    </location>
</feature>
<sequence>MEQPTETPMTPDPDAVWGPPADTDAERARWQGAIDAALADGTLELRRSTTPFVLTLTGACPRCGHPMTQTVERDVPRGFDAGGRTGSDGAGRRPVVEVRLNVDCTCPSAHPGRPAGRLGCGWGGPLPVTLRTP</sequence>
<keyword evidence="3" id="KW-1185">Reference proteome</keyword>
<evidence type="ECO:0000313" key="2">
    <source>
        <dbReference type="EMBL" id="RKT76965.1"/>
    </source>
</evidence>
<dbReference type="EMBL" id="RBXT01000001">
    <property type="protein sequence ID" value="RKT76965.1"/>
    <property type="molecule type" value="Genomic_DNA"/>
</dbReference>